<dbReference type="EMBL" id="CAWUFR010000007">
    <property type="protein sequence ID" value="CAK6951738.1"/>
    <property type="molecule type" value="Genomic_DNA"/>
</dbReference>
<dbReference type="InterPro" id="IPR036961">
    <property type="entry name" value="Kinesin_motor_dom_sf"/>
</dbReference>
<keyword evidence="4 9" id="KW-0547">Nucleotide-binding</keyword>
<dbReference type="Gene3D" id="2.60.200.20">
    <property type="match status" value="1"/>
</dbReference>
<dbReference type="FunFam" id="2.60.200.20:FF:000005">
    <property type="entry name" value="Kinesin family member 16B"/>
    <property type="match status" value="1"/>
</dbReference>
<evidence type="ECO:0000256" key="3">
    <source>
        <dbReference type="ARBA" id="ARBA00022553"/>
    </source>
</evidence>
<name>A0AAV1MY84_SCOSC</name>
<evidence type="ECO:0000256" key="8">
    <source>
        <dbReference type="ARBA" id="ARBA00023212"/>
    </source>
</evidence>
<protein>
    <submittedName>
        <fullName evidence="12">LOW QUALITY PROTEIN: uncharacterized protein LOC128372546</fullName>
    </submittedName>
</protein>
<dbReference type="SMART" id="SM00129">
    <property type="entry name" value="KISc"/>
    <property type="match status" value="1"/>
</dbReference>
<feature type="region of interest" description="Disordered" evidence="10">
    <location>
        <begin position="613"/>
        <end position="647"/>
    </location>
</feature>
<evidence type="ECO:0000256" key="5">
    <source>
        <dbReference type="ARBA" id="ARBA00022840"/>
    </source>
</evidence>
<evidence type="ECO:0000256" key="1">
    <source>
        <dbReference type="ARBA" id="ARBA00004245"/>
    </source>
</evidence>
<evidence type="ECO:0000256" key="7">
    <source>
        <dbReference type="ARBA" id="ARBA00023175"/>
    </source>
</evidence>
<dbReference type="InterPro" id="IPR008984">
    <property type="entry name" value="SMAD_FHA_dom_sf"/>
</dbReference>
<dbReference type="InterPro" id="IPR001752">
    <property type="entry name" value="Kinesin_motor_dom"/>
</dbReference>
<dbReference type="GO" id="GO:0005856">
    <property type="term" value="C:cytoskeleton"/>
    <property type="evidence" value="ECO:0007669"/>
    <property type="project" value="UniProtKB-SubCell"/>
</dbReference>
<feature type="compositionally biased region" description="Low complexity" evidence="10">
    <location>
        <begin position="793"/>
        <end position="805"/>
    </location>
</feature>
<feature type="compositionally biased region" description="Polar residues" evidence="10">
    <location>
        <begin position="806"/>
        <end position="820"/>
    </location>
</feature>
<dbReference type="GO" id="GO:0005737">
    <property type="term" value="C:cytoplasm"/>
    <property type="evidence" value="ECO:0007669"/>
    <property type="project" value="UniProtKB-ARBA"/>
</dbReference>
<keyword evidence="13" id="KW-1185">Reference proteome</keyword>
<dbReference type="GO" id="GO:0008017">
    <property type="term" value="F:microtubule binding"/>
    <property type="evidence" value="ECO:0007669"/>
    <property type="project" value="InterPro"/>
</dbReference>
<feature type="compositionally biased region" description="Basic and acidic residues" evidence="10">
    <location>
        <begin position="613"/>
        <end position="623"/>
    </location>
</feature>
<proteinExistence type="inferred from homology"/>
<keyword evidence="6" id="KW-0175">Coiled coil</keyword>
<feature type="compositionally biased region" description="Polar residues" evidence="10">
    <location>
        <begin position="624"/>
        <end position="635"/>
    </location>
</feature>
<dbReference type="PROSITE" id="PS00411">
    <property type="entry name" value="KINESIN_MOTOR_1"/>
    <property type="match status" value="1"/>
</dbReference>
<accession>A0AAV1MY84</accession>
<dbReference type="GO" id="GO:0003777">
    <property type="term" value="F:microtubule motor activity"/>
    <property type="evidence" value="ECO:0007669"/>
    <property type="project" value="InterPro"/>
</dbReference>
<feature type="domain" description="Kinesin motor" evidence="11">
    <location>
        <begin position="3"/>
        <end position="354"/>
    </location>
</feature>
<evidence type="ECO:0000259" key="11">
    <source>
        <dbReference type="PROSITE" id="PS50067"/>
    </source>
</evidence>
<dbReference type="GO" id="GO:0007018">
    <property type="term" value="P:microtubule-based movement"/>
    <property type="evidence" value="ECO:0007669"/>
    <property type="project" value="InterPro"/>
</dbReference>
<dbReference type="PANTHER" id="PTHR47117">
    <property type="entry name" value="STAR-RELATED LIPID TRANSFER PROTEIN 9"/>
    <property type="match status" value="1"/>
</dbReference>
<dbReference type="InterPro" id="IPR027417">
    <property type="entry name" value="P-loop_NTPase"/>
</dbReference>
<comment type="similarity">
    <text evidence="9">Belongs to the TRAFAC class myosin-kinesin ATPase superfamily. Kinesin family.</text>
</comment>
<dbReference type="FunFam" id="3.40.850.10:FF:000021">
    <property type="entry name" value="kinesin-like protein KIF16B isoform X1"/>
    <property type="match status" value="1"/>
</dbReference>
<evidence type="ECO:0000256" key="4">
    <source>
        <dbReference type="ARBA" id="ARBA00022741"/>
    </source>
</evidence>
<dbReference type="SUPFAM" id="SSF49879">
    <property type="entry name" value="SMAD/FHA domain"/>
    <property type="match status" value="1"/>
</dbReference>
<comment type="caution">
    <text evidence="12">The sequence shown here is derived from an EMBL/GenBank/DDBJ whole genome shotgun (WGS) entry which is preliminary data.</text>
</comment>
<evidence type="ECO:0000256" key="2">
    <source>
        <dbReference type="ARBA" id="ARBA00022490"/>
    </source>
</evidence>
<keyword evidence="5 9" id="KW-0067">ATP-binding</keyword>
<evidence type="ECO:0000256" key="9">
    <source>
        <dbReference type="PROSITE-ProRule" id="PRU00283"/>
    </source>
</evidence>
<evidence type="ECO:0000313" key="12">
    <source>
        <dbReference type="EMBL" id="CAK6951738.1"/>
    </source>
</evidence>
<reference evidence="12 13" key="1">
    <citation type="submission" date="2024-01" db="EMBL/GenBank/DDBJ databases">
        <authorList>
            <person name="Alioto T."/>
            <person name="Alioto T."/>
            <person name="Gomez Garrido J."/>
        </authorList>
    </citation>
    <scope>NUCLEOTIDE SEQUENCE [LARGE SCALE GENOMIC DNA]</scope>
</reference>
<keyword evidence="8" id="KW-0206">Cytoskeleton</keyword>
<sequence>MASVRVAVRVRPLNKREKQLSSKTVTYIKGNSLFIHKPSAVRGDELKDRGKTFSYDFSYDSTDKECPTFASQERIFHDLGSYVLKAAFEGFNACVFAYGQTGSGKSYTMMGHKEDKGLIPRICECLFSEISQRSKSDALSFRTEVSFLEIYNERVQDLLKKTPTDCGGLRVREHPRDGPYVENLSKHLVHNHSDIEEHIILGNSNRTTASTGMNDFSSRSHAIFTINFTRAWFDAEMPCETLSKIHLVDLAGSERADATHTTGTRLKEGANINKSLVILGSVISALADLSVGEQTTKKKRQIFIPYRNSVLTWLLKDSLGGNSKTAMIATVSPADVNYGETLSTLRYASRAKNIVNSPTVNEDGSVKVIRELQEEITRLRRLLEEANQVTRRELSSSVNVKEELHQNEAKVRTLTKEWTSKWGESQSILQEETVALRKEGSGVVLDCQLPHLIGIDEDLLSTGIILYYLKDGRTLIGGEKASCSQDFVLHGPGLLCDRCVFENCAGTVTLIPQDGAQCSVNGSLVTEPCQLTQGAIIQLGRGTIFRFNHPTEAAQLREEQQSGLLSALNLSLTDMSKSTENLTKVMLQNTRRMEEKLNQQEVGWQQVQDSLNRRNRDIKRVSKENSGAPLQNTADEMTKGEEVEDSGNGQMDVLAAGTAVSKLPSSSPTCATTDKLTTTAIPEKYPVPHTSFELDGEVLRGGVSTRDGQEQERDLCHKSEPELMSEQPQRKAESGAGVTSYKVEEVWSGDASLQQTSVLGPVDGCGMKPEGNANKIQGVVTDWYKGRSGSGGSSLSSMSPLQSIGGTCSTSVLPQTSTHSQLDKKPLGSQAACCPPEENTFVGRFSCGEMDESGGWEESPDMCATETAGAAVQSSGLGSLANRVSWIVQDAGRHLWSSPTVSQQVREEGKKLPVGARWSSQVISLVRESKVLSVVKDSQVVSLVKRSYVFSLFKDSHIFSMLKDLPLIQQIQTEINQHLQAEEAARIIQGCISPLTTQLPVLSPTQDFIEAEELPDDMRLIPEDIWTMNMSIGDLQLPQEQDVANINIKKGDKIASMKHTSEPEVTHLPADNSRALENSVTVQNKNDIQILCLSLIEFPDALVNLKNLPLPDLVASLQSVISTSVLSSQKIVALFWLNVAKCSQPEPYPALLILMETGLYTLTSDSGLLVLFHYLPLMQLKEVQIGLAGHSLRLMGSTEESILGLYTHNQELTKELCWAILGVICPGDSRVSQHSLLCRDLVKLSLDGQAYLPDLLLDAGLRVCCQFQKSLADLVYLLHCNMDQQPVALGEVQLLLYTSVGVCDGSGSRTAPLAQLLLTDTHLGLVQEDIVFHPTPRSVAIETCRPQFHDLTLRQRSDVRCVLVHDEDKHGAVTLDVILANVRARGHPESAAILPTHASNSSPHAEVWKLTFSCSTEATCLINHLSNV</sequence>
<organism evidence="12 13">
    <name type="scientific">Scomber scombrus</name>
    <name type="common">Atlantic mackerel</name>
    <name type="synonym">Scomber vernalis</name>
    <dbReference type="NCBI Taxonomy" id="13677"/>
    <lineage>
        <taxon>Eukaryota</taxon>
        <taxon>Metazoa</taxon>
        <taxon>Chordata</taxon>
        <taxon>Craniata</taxon>
        <taxon>Vertebrata</taxon>
        <taxon>Euteleostomi</taxon>
        <taxon>Actinopterygii</taxon>
        <taxon>Neopterygii</taxon>
        <taxon>Teleostei</taxon>
        <taxon>Neoteleostei</taxon>
        <taxon>Acanthomorphata</taxon>
        <taxon>Pelagiaria</taxon>
        <taxon>Scombriformes</taxon>
        <taxon>Scombridae</taxon>
        <taxon>Scomber</taxon>
    </lineage>
</organism>
<gene>
    <name evidence="12" type="ORF">FSCOSCO3_A017520</name>
</gene>
<evidence type="ECO:0000313" key="13">
    <source>
        <dbReference type="Proteomes" id="UP001314229"/>
    </source>
</evidence>
<dbReference type="InterPro" id="IPR019821">
    <property type="entry name" value="Kinesin_motor_CS"/>
</dbReference>
<feature type="region of interest" description="Disordered" evidence="10">
    <location>
        <begin position="787"/>
        <end position="829"/>
    </location>
</feature>
<dbReference type="PROSITE" id="PS50067">
    <property type="entry name" value="KINESIN_MOTOR_2"/>
    <property type="match status" value="1"/>
</dbReference>
<feature type="binding site" evidence="9">
    <location>
        <begin position="99"/>
        <end position="106"/>
    </location>
    <ligand>
        <name>ATP</name>
        <dbReference type="ChEBI" id="CHEBI:30616"/>
    </ligand>
</feature>
<keyword evidence="3" id="KW-0597">Phosphoprotein</keyword>
<dbReference type="GO" id="GO:0005524">
    <property type="term" value="F:ATP binding"/>
    <property type="evidence" value="ECO:0007669"/>
    <property type="project" value="UniProtKB-UniRule"/>
</dbReference>
<dbReference type="Proteomes" id="UP001314229">
    <property type="component" value="Unassembled WGS sequence"/>
</dbReference>
<dbReference type="PRINTS" id="PR00380">
    <property type="entry name" value="KINESINHEAVY"/>
</dbReference>
<comment type="subcellular location">
    <subcellularLocation>
        <location evidence="1">Cytoplasm</location>
        <location evidence="1">Cytoskeleton</location>
    </subcellularLocation>
</comment>
<keyword evidence="7 9" id="KW-0505">Motor protein</keyword>
<evidence type="ECO:0000256" key="10">
    <source>
        <dbReference type="SAM" id="MobiDB-lite"/>
    </source>
</evidence>
<evidence type="ECO:0000256" key="6">
    <source>
        <dbReference type="ARBA" id="ARBA00023054"/>
    </source>
</evidence>
<keyword evidence="2" id="KW-0963">Cytoplasm</keyword>
<dbReference type="PANTHER" id="PTHR47117:SF8">
    <property type="entry name" value="KINESIN FAMILY MEMBER 16B"/>
    <property type="match status" value="1"/>
</dbReference>
<dbReference type="SUPFAM" id="SSF52540">
    <property type="entry name" value="P-loop containing nucleoside triphosphate hydrolases"/>
    <property type="match status" value="1"/>
</dbReference>
<dbReference type="Gene3D" id="3.40.850.10">
    <property type="entry name" value="Kinesin motor domain"/>
    <property type="match status" value="1"/>
</dbReference>
<dbReference type="Pfam" id="PF00225">
    <property type="entry name" value="Kinesin"/>
    <property type="match status" value="1"/>
</dbReference>